<dbReference type="Pfam" id="PF00069">
    <property type="entry name" value="Pkinase"/>
    <property type="match status" value="1"/>
</dbReference>
<dbReference type="Gene3D" id="3.30.200.20">
    <property type="entry name" value="Phosphorylase Kinase, domain 1"/>
    <property type="match status" value="1"/>
</dbReference>
<evidence type="ECO:0000256" key="2">
    <source>
        <dbReference type="ARBA" id="ARBA00008874"/>
    </source>
</evidence>
<keyword evidence="17" id="KW-1185">Reference proteome</keyword>
<feature type="compositionally biased region" description="Pro residues" evidence="13">
    <location>
        <begin position="1"/>
        <end position="11"/>
    </location>
</feature>
<feature type="binding site" evidence="12">
    <location>
        <position position="884"/>
    </location>
    <ligand>
        <name>ATP</name>
        <dbReference type="ChEBI" id="CHEBI:30616"/>
    </ligand>
</feature>
<dbReference type="PANTHER" id="PTHR45832:SF22">
    <property type="entry name" value="SERINE_THREONINE-PROTEIN KINASE SAMKA-RELATED"/>
    <property type="match status" value="1"/>
</dbReference>
<evidence type="ECO:0000256" key="3">
    <source>
        <dbReference type="ARBA" id="ARBA00012513"/>
    </source>
</evidence>
<dbReference type="FunFam" id="1.10.510.10:FF:000011">
    <property type="entry name" value="Non-specific serine/threonine protein kinase"/>
    <property type="match status" value="1"/>
</dbReference>
<dbReference type="Gene3D" id="3.90.810.10">
    <property type="entry name" value="CRIB domain"/>
    <property type="match status" value="1"/>
</dbReference>
<dbReference type="InterPro" id="IPR051931">
    <property type="entry name" value="PAK3-like"/>
</dbReference>
<dbReference type="EC" id="2.7.11.1" evidence="3"/>
<dbReference type="GO" id="GO:0106310">
    <property type="term" value="F:protein serine kinase activity"/>
    <property type="evidence" value="ECO:0007669"/>
    <property type="project" value="RHEA"/>
</dbReference>
<keyword evidence="8 16" id="KW-0418">Kinase</keyword>
<dbReference type="CDD" id="cd01093">
    <property type="entry name" value="CRIB_PAK_like"/>
    <property type="match status" value="1"/>
</dbReference>
<evidence type="ECO:0000256" key="4">
    <source>
        <dbReference type="ARBA" id="ARBA00022490"/>
    </source>
</evidence>
<sequence>MSTPRPGPSSPAPELGKAASWAEASPTLPAPAEPQRPGDSLQHPHVLPHDTAAPKQPESAAGDAREIAPSEGSGPSPTGLPGRSHAAAPGPPRAAAASPAAIPRMPGTFDISGLTAASTDAIDAPLANQTHESIERQELDVPGPGMHHPPDAARPPRPVLPLATALGTPHLPIPHSKPPTIVPAIASPQLSGMHGDARRVLEAAGVSEMLRARGSGVTLSPNSSRNVTPTRDAVPRAPSDAALAASPCFSSEHEHRDLSPEVPARGDLLLENLPLSNSPYLGTADIEKYQSMLDPGKPQAAPAGLAASIDLQELLEELSQSRKSALLALLVYRSELPENDRNDARNGEDTSGMDDTRSTGASQDTRPPDADLSGLSISYLDASTQNGATERTSSMLTVIRTPHLAPAPKTVANQTSPVARDRTPQSTPALPPASLQLTPLGLERPAVPHMPTSSSSLLRRRKSGNRVKGVLTSMFGKSKGLSGGSHHPSSPDLSKKISTPFNAKHVAHVGIDDDGSYTGLPSEWERLLSASGISRTEQQQHPQAVMDIVAFYQDTSENADDNAFRKFKQMDLRANVSSNSSTRNTHSPNSPAAYTPPSTPTIPSSTDLVDHISTPVQQLGHTSGFGTPHAPPGNQPLKSPNQLHDGLFIPSRPAPRPPVQQSSPQVPDPMQTPPPSNGRKHSFGRRSFSSKSIKSLKNIGAGKSSDHSVHPLPNAADLTRAHHTLPKSRSHNAYLAAKTRPEHDRREPVTAPIKAAPKFNGDDFRAHRPPPPPPVEARAVALQKPAVNKTQAAEDAAKPENDAAPAAVSLKPAGRDAKLAALLAQKKREEKRRKNQQIITKLREICTEGNPSNYYKDLNKIGQGASGGVYIAKTVSSQEVVAIKQMNLEQQPKKELIINEILVMKDSRHPNIVNYIDSYLLKGELWVVMEYMEGGSLTEIVTHSVMTESQIGAVCRETLRGLQFLHSKGVIHRDIKSDNILLNTEGQIKMTDFGFCAQINELNVKRTTMVGTPYWMAPEVVSRKEYGPKVDIWSLGIMVIEMIEGEPPYLNETPLRALYLIATNGTPKLKEPEALSYDIKRFLAWCLQVDFNKRGTAEQLLKDKFVCESGSVASLAPLVRIAMMKKANEALEE</sequence>
<keyword evidence="9 12" id="KW-0067">ATP-binding</keyword>
<accession>A0A1A0H8V3</accession>
<evidence type="ECO:0000256" key="5">
    <source>
        <dbReference type="ARBA" id="ARBA00022527"/>
    </source>
</evidence>
<dbReference type="Proteomes" id="UP000092555">
    <property type="component" value="Unassembled WGS sequence"/>
</dbReference>
<feature type="compositionally biased region" description="Polar residues" evidence="13">
    <location>
        <begin position="576"/>
        <end position="586"/>
    </location>
</feature>
<feature type="compositionally biased region" description="Polar residues" evidence="13">
    <location>
        <begin position="217"/>
        <end position="229"/>
    </location>
</feature>
<feature type="region of interest" description="Disordered" evidence="13">
    <location>
        <begin position="404"/>
        <end position="463"/>
    </location>
</feature>
<evidence type="ECO:0000256" key="11">
    <source>
        <dbReference type="ARBA" id="ARBA00048679"/>
    </source>
</evidence>
<feature type="region of interest" description="Disordered" evidence="13">
    <location>
        <begin position="339"/>
        <end position="374"/>
    </location>
</feature>
<protein>
    <recommendedName>
        <fullName evidence="3">non-specific serine/threonine protein kinase</fullName>
        <ecNumber evidence="3">2.7.11.1</ecNumber>
    </recommendedName>
</protein>
<dbReference type="PANTHER" id="PTHR45832">
    <property type="entry name" value="SERINE/THREONINE-PROTEIN KINASE SAMKA-RELATED-RELATED"/>
    <property type="match status" value="1"/>
</dbReference>
<feature type="compositionally biased region" description="Pro residues" evidence="13">
    <location>
        <begin position="666"/>
        <end position="676"/>
    </location>
</feature>
<dbReference type="SMART" id="SM00285">
    <property type="entry name" value="PBD"/>
    <property type="match status" value="1"/>
</dbReference>
<dbReference type="SMART" id="SM00220">
    <property type="entry name" value="S_TKc"/>
    <property type="match status" value="1"/>
</dbReference>
<dbReference type="InterPro" id="IPR036936">
    <property type="entry name" value="CRIB_dom_sf"/>
</dbReference>
<dbReference type="FunFam" id="3.30.200.20:FF:000385">
    <property type="entry name" value="Non-specific serine/threonine protein kinase"/>
    <property type="match status" value="1"/>
</dbReference>
<dbReference type="InterPro" id="IPR033923">
    <property type="entry name" value="PAK_BD"/>
</dbReference>
<organism evidence="16 17">
    <name type="scientific">Metschnikowia bicuspidata var. bicuspidata NRRL YB-4993</name>
    <dbReference type="NCBI Taxonomy" id="869754"/>
    <lineage>
        <taxon>Eukaryota</taxon>
        <taxon>Fungi</taxon>
        <taxon>Dikarya</taxon>
        <taxon>Ascomycota</taxon>
        <taxon>Saccharomycotina</taxon>
        <taxon>Pichiomycetes</taxon>
        <taxon>Metschnikowiaceae</taxon>
        <taxon>Metschnikowia</taxon>
    </lineage>
</organism>
<feature type="domain" description="CRIB" evidence="15">
    <location>
        <begin position="497"/>
        <end position="510"/>
    </location>
</feature>
<dbReference type="STRING" id="869754.A0A1A0H8V3"/>
<feature type="region of interest" description="Disordered" evidence="13">
    <location>
        <begin position="214"/>
        <end position="234"/>
    </location>
</feature>
<feature type="region of interest" description="Disordered" evidence="13">
    <location>
        <begin position="1"/>
        <end position="103"/>
    </location>
</feature>
<evidence type="ECO:0000313" key="16">
    <source>
        <dbReference type="EMBL" id="OBA20312.1"/>
    </source>
</evidence>
<comment type="catalytic activity">
    <reaction evidence="11">
        <text>L-seryl-[protein] + ATP = O-phospho-L-seryl-[protein] + ADP + H(+)</text>
        <dbReference type="Rhea" id="RHEA:17989"/>
        <dbReference type="Rhea" id="RHEA-COMP:9863"/>
        <dbReference type="Rhea" id="RHEA-COMP:11604"/>
        <dbReference type="ChEBI" id="CHEBI:15378"/>
        <dbReference type="ChEBI" id="CHEBI:29999"/>
        <dbReference type="ChEBI" id="CHEBI:30616"/>
        <dbReference type="ChEBI" id="CHEBI:83421"/>
        <dbReference type="ChEBI" id="CHEBI:456216"/>
        <dbReference type="EC" id="2.7.11.1"/>
    </reaction>
</comment>
<dbReference type="EMBL" id="LXTC01000004">
    <property type="protein sequence ID" value="OBA20312.1"/>
    <property type="molecule type" value="Genomic_DNA"/>
</dbReference>
<feature type="compositionally biased region" description="Basic and acidic residues" evidence="13">
    <location>
        <begin position="339"/>
        <end position="348"/>
    </location>
</feature>
<reference evidence="16 17" key="1">
    <citation type="submission" date="2016-05" db="EMBL/GenBank/DDBJ databases">
        <title>Comparative genomics of biotechnologically important yeasts.</title>
        <authorList>
            <consortium name="DOE Joint Genome Institute"/>
            <person name="Riley R."/>
            <person name="Haridas S."/>
            <person name="Wolfe K.H."/>
            <person name="Lopes M.R."/>
            <person name="Hittinger C.T."/>
            <person name="Goker M."/>
            <person name="Salamov A."/>
            <person name="Wisecaver J."/>
            <person name="Long T.M."/>
            <person name="Aerts A.L."/>
            <person name="Barry K."/>
            <person name="Choi C."/>
            <person name="Clum A."/>
            <person name="Coughlan A.Y."/>
            <person name="Deshpande S."/>
            <person name="Douglass A.P."/>
            <person name="Hanson S.J."/>
            <person name="Klenk H.-P."/>
            <person name="LaButti K."/>
            <person name="Lapidus A."/>
            <person name="Lindquist E."/>
            <person name="Lipzen A."/>
            <person name="Meier-kolthoff J.P."/>
            <person name="Ohm R.A."/>
            <person name="Otillar R.P."/>
            <person name="Pangilinan J."/>
            <person name="Peng Y."/>
            <person name="Rokas A."/>
            <person name="Rosa C.A."/>
            <person name="Scheuner C."/>
            <person name="Sibirny A.A."/>
            <person name="Slot J.C."/>
            <person name="Stielow J.B."/>
            <person name="Sun H."/>
            <person name="Kurtzman C.P."/>
            <person name="Blackwell M."/>
            <person name="Grigoriev I.V."/>
            <person name="Jeffries T.W."/>
        </authorList>
    </citation>
    <scope>NUCLEOTIDE SEQUENCE [LARGE SCALE GENOMIC DNA]</scope>
    <source>
        <strain evidence="16 17">NRRL YB-4993</strain>
    </source>
</reference>
<dbReference type="OrthoDB" id="248923at2759"/>
<dbReference type="GO" id="GO:0000165">
    <property type="term" value="P:MAPK cascade"/>
    <property type="evidence" value="ECO:0007669"/>
    <property type="project" value="UniProtKB-ARBA"/>
</dbReference>
<dbReference type="CDD" id="cd06614">
    <property type="entry name" value="STKc_PAK"/>
    <property type="match status" value="1"/>
</dbReference>
<evidence type="ECO:0000313" key="17">
    <source>
        <dbReference type="Proteomes" id="UP000092555"/>
    </source>
</evidence>
<keyword evidence="6" id="KW-0808">Transferase</keyword>
<evidence type="ECO:0000256" key="10">
    <source>
        <dbReference type="ARBA" id="ARBA00047899"/>
    </source>
</evidence>
<dbReference type="GO" id="GO:0005524">
    <property type="term" value="F:ATP binding"/>
    <property type="evidence" value="ECO:0007669"/>
    <property type="project" value="UniProtKB-UniRule"/>
</dbReference>
<dbReference type="SUPFAM" id="SSF56112">
    <property type="entry name" value="Protein kinase-like (PK-like)"/>
    <property type="match status" value="1"/>
</dbReference>
<dbReference type="AlphaFoldDB" id="A0A1A0H8V3"/>
<dbReference type="GO" id="GO:0030447">
    <property type="term" value="P:filamentous growth"/>
    <property type="evidence" value="ECO:0007669"/>
    <property type="project" value="UniProtKB-ARBA"/>
</dbReference>
<name>A0A1A0H8V3_9ASCO</name>
<comment type="caution">
    <text evidence="16">The sequence shown here is derived from an EMBL/GenBank/DDBJ whole genome shotgun (WGS) entry which is preliminary data.</text>
</comment>
<feature type="compositionally biased region" description="Polar residues" evidence="13">
    <location>
        <begin position="614"/>
        <end position="625"/>
    </location>
</feature>
<dbReference type="Pfam" id="PF00786">
    <property type="entry name" value="PBD"/>
    <property type="match status" value="1"/>
</dbReference>
<dbReference type="PROSITE" id="PS50108">
    <property type="entry name" value="CRIB"/>
    <property type="match status" value="1"/>
</dbReference>
<evidence type="ECO:0000256" key="9">
    <source>
        <dbReference type="ARBA" id="ARBA00022840"/>
    </source>
</evidence>
<dbReference type="InterPro" id="IPR011009">
    <property type="entry name" value="Kinase-like_dom_sf"/>
</dbReference>
<feature type="region of interest" description="Disordered" evidence="13">
    <location>
        <begin position="576"/>
        <end position="688"/>
    </location>
</feature>
<evidence type="ECO:0000259" key="15">
    <source>
        <dbReference type="PROSITE" id="PS50108"/>
    </source>
</evidence>
<feature type="compositionally biased region" description="Low complexity" evidence="13">
    <location>
        <begin position="81"/>
        <end position="101"/>
    </location>
</feature>
<keyword evidence="7 12" id="KW-0547">Nucleotide-binding</keyword>
<evidence type="ECO:0000256" key="12">
    <source>
        <dbReference type="PROSITE-ProRule" id="PRU10141"/>
    </source>
</evidence>
<dbReference type="Gene3D" id="1.10.510.10">
    <property type="entry name" value="Transferase(Phosphotransferase) domain 1"/>
    <property type="match status" value="1"/>
</dbReference>
<dbReference type="PROSITE" id="PS00108">
    <property type="entry name" value="PROTEIN_KINASE_ST"/>
    <property type="match status" value="1"/>
</dbReference>
<comment type="subcellular location">
    <subcellularLocation>
        <location evidence="1">Cytoplasm</location>
    </subcellularLocation>
</comment>
<evidence type="ECO:0000259" key="14">
    <source>
        <dbReference type="PROSITE" id="PS50011"/>
    </source>
</evidence>
<dbReference type="InterPro" id="IPR000719">
    <property type="entry name" value="Prot_kinase_dom"/>
</dbReference>
<dbReference type="InterPro" id="IPR008271">
    <property type="entry name" value="Ser/Thr_kinase_AS"/>
</dbReference>
<evidence type="ECO:0000256" key="1">
    <source>
        <dbReference type="ARBA" id="ARBA00004496"/>
    </source>
</evidence>
<feature type="domain" description="Protein kinase" evidence="14">
    <location>
        <begin position="855"/>
        <end position="1106"/>
    </location>
</feature>
<evidence type="ECO:0000256" key="13">
    <source>
        <dbReference type="SAM" id="MobiDB-lite"/>
    </source>
</evidence>
<dbReference type="GO" id="GO:0005737">
    <property type="term" value="C:cytoplasm"/>
    <property type="evidence" value="ECO:0007669"/>
    <property type="project" value="UniProtKB-SubCell"/>
</dbReference>
<dbReference type="RefSeq" id="XP_018710834.1">
    <property type="nucleotide sequence ID" value="XM_018856029.1"/>
</dbReference>
<dbReference type="PROSITE" id="PS00107">
    <property type="entry name" value="PROTEIN_KINASE_ATP"/>
    <property type="match status" value="1"/>
</dbReference>
<feature type="compositionally biased region" description="Low complexity" evidence="13">
    <location>
        <begin position="587"/>
        <end position="606"/>
    </location>
</feature>
<keyword evidence="4" id="KW-0963">Cytoplasm</keyword>
<evidence type="ECO:0000256" key="7">
    <source>
        <dbReference type="ARBA" id="ARBA00022741"/>
    </source>
</evidence>
<dbReference type="GO" id="GO:0033554">
    <property type="term" value="P:cellular response to stress"/>
    <property type="evidence" value="ECO:0007669"/>
    <property type="project" value="UniProtKB-ARBA"/>
</dbReference>
<gene>
    <name evidence="16" type="ORF">METBIDRAFT_32328</name>
</gene>
<evidence type="ECO:0000256" key="8">
    <source>
        <dbReference type="ARBA" id="ARBA00022777"/>
    </source>
</evidence>
<comment type="similarity">
    <text evidence="2">Belongs to the protein kinase superfamily. STE Ser/Thr protein kinase family. STE20 subfamily.</text>
</comment>
<proteinExistence type="inferred from homology"/>
<comment type="catalytic activity">
    <reaction evidence="10">
        <text>L-threonyl-[protein] + ATP = O-phospho-L-threonyl-[protein] + ADP + H(+)</text>
        <dbReference type="Rhea" id="RHEA:46608"/>
        <dbReference type="Rhea" id="RHEA-COMP:11060"/>
        <dbReference type="Rhea" id="RHEA-COMP:11605"/>
        <dbReference type="ChEBI" id="CHEBI:15378"/>
        <dbReference type="ChEBI" id="CHEBI:30013"/>
        <dbReference type="ChEBI" id="CHEBI:30616"/>
        <dbReference type="ChEBI" id="CHEBI:61977"/>
        <dbReference type="ChEBI" id="CHEBI:456216"/>
        <dbReference type="EC" id="2.7.11.1"/>
    </reaction>
</comment>
<dbReference type="PROSITE" id="PS50011">
    <property type="entry name" value="PROTEIN_KINASE_DOM"/>
    <property type="match status" value="1"/>
</dbReference>
<dbReference type="InterPro" id="IPR017441">
    <property type="entry name" value="Protein_kinase_ATP_BS"/>
</dbReference>
<dbReference type="GO" id="GO:0004674">
    <property type="term" value="F:protein serine/threonine kinase activity"/>
    <property type="evidence" value="ECO:0007669"/>
    <property type="project" value="UniProtKB-KW"/>
</dbReference>
<evidence type="ECO:0000256" key="6">
    <source>
        <dbReference type="ARBA" id="ARBA00022679"/>
    </source>
</evidence>
<dbReference type="InterPro" id="IPR000095">
    <property type="entry name" value="CRIB_dom"/>
</dbReference>
<keyword evidence="5" id="KW-0723">Serine/threonine-protein kinase</keyword>
<dbReference type="GeneID" id="30029005"/>